<feature type="compositionally biased region" description="Low complexity" evidence="1">
    <location>
        <begin position="42"/>
        <end position="58"/>
    </location>
</feature>
<feature type="chain" id="PRO_5008077515" evidence="2">
    <location>
        <begin position="18"/>
        <end position="226"/>
    </location>
</feature>
<dbReference type="Proteomes" id="UP000077115">
    <property type="component" value="Unassembled WGS sequence"/>
</dbReference>
<evidence type="ECO:0000256" key="2">
    <source>
        <dbReference type="SAM" id="SignalP"/>
    </source>
</evidence>
<accession>A0A177WF33</accession>
<organism evidence="3 4">
    <name type="scientific">Batrachochytrium dendrobatidis (strain JEL423)</name>
    <dbReference type="NCBI Taxonomy" id="403673"/>
    <lineage>
        <taxon>Eukaryota</taxon>
        <taxon>Fungi</taxon>
        <taxon>Fungi incertae sedis</taxon>
        <taxon>Chytridiomycota</taxon>
        <taxon>Chytridiomycota incertae sedis</taxon>
        <taxon>Chytridiomycetes</taxon>
        <taxon>Rhizophydiales</taxon>
        <taxon>Rhizophydiales incertae sedis</taxon>
        <taxon>Batrachochytrium</taxon>
    </lineage>
</organism>
<evidence type="ECO:0000313" key="4">
    <source>
        <dbReference type="Proteomes" id="UP000077115"/>
    </source>
</evidence>
<evidence type="ECO:0000256" key="1">
    <source>
        <dbReference type="SAM" id="MobiDB-lite"/>
    </source>
</evidence>
<dbReference type="AlphaFoldDB" id="A0A177WF33"/>
<gene>
    <name evidence="3" type="ORF">BDEG_22306</name>
</gene>
<feature type="signal peptide" evidence="2">
    <location>
        <begin position="1"/>
        <end position="17"/>
    </location>
</feature>
<protein>
    <submittedName>
        <fullName evidence="3">Uncharacterized protein</fullName>
    </submittedName>
</protein>
<dbReference type="VEuPathDB" id="FungiDB:BDEG_22306"/>
<keyword evidence="2" id="KW-0732">Signal</keyword>
<proteinExistence type="predicted"/>
<name>A0A177WF33_BATDL</name>
<reference evidence="3 4" key="2">
    <citation type="submission" date="2016-05" db="EMBL/GenBank/DDBJ databases">
        <title>Lineage-specific infection strategies underlie the spectrum of fungal disease in amphibians.</title>
        <authorList>
            <person name="Cuomo C.A."/>
            <person name="Farrer R.A."/>
            <person name="James T."/>
            <person name="Longcore J."/>
            <person name="Birren B."/>
        </authorList>
    </citation>
    <scope>NUCLEOTIDE SEQUENCE [LARGE SCALE GENOMIC DNA]</scope>
    <source>
        <strain evidence="3 4">JEL423</strain>
    </source>
</reference>
<feature type="compositionally biased region" description="Acidic residues" evidence="1">
    <location>
        <begin position="88"/>
        <end position="98"/>
    </location>
</feature>
<reference evidence="3 4" key="1">
    <citation type="submission" date="2006-10" db="EMBL/GenBank/DDBJ databases">
        <title>The Genome Sequence of Batrachochytrium dendrobatidis JEL423.</title>
        <authorList>
            <consortium name="The Broad Institute Genome Sequencing Platform"/>
            <person name="Birren B."/>
            <person name="Lander E."/>
            <person name="Galagan J."/>
            <person name="Cuomo C."/>
            <person name="Devon K."/>
            <person name="Jaffe D."/>
            <person name="Butler J."/>
            <person name="Alvarez P."/>
            <person name="Gnerre S."/>
            <person name="Grabherr M."/>
            <person name="Kleber M."/>
            <person name="Mauceli E."/>
            <person name="Brockman W."/>
            <person name="Young S."/>
            <person name="LaButti K."/>
            <person name="Sykes S."/>
            <person name="DeCaprio D."/>
            <person name="Crawford M."/>
            <person name="Koehrsen M."/>
            <person name="Engels R."/>
            <person name="Montgomery P."/>
            <person name="Pearson M."/>
            <person name="Howarth C."/>
            <person name="Larson L."/>
            <person name="White J."/>
            <person name="O'Leary S."/>
            <person name="Kodira C."/>
            <person name="Zeng Q."/>
            <person name="Yandava C."/>
            <person name="Alvarado L."/>
            <person name="Longcore J."/>
            <person name="James T."/>
        </authorList>
    </citation>
    <scope>NUCLEOTIDE SEQUENCE [LARGE SCALE GENOMIC DNA]</scope>
    <source>
        <strain evidence="3 4">JEL423</strain>
    </source>
</reference>
<feature type="region of interest" description="Disordered" evidence="1">
    <location>
        <begin position="28"/>
        <end position="102"/>
    </location>
</feature>
<dbReference type="EMBL" id="DS022301">
    <property type="protein sequence ID" value="OAJ38362.1"/>
    <property type="molecule type" value="Genomic_DNA"/>
</dbReference>
<evidence type="ECO:0000313" key="3">
    <source>
        <dbReference type="EMBL" id="OAJ38362.1"/>
    </source>
</evidence>
<sequence length="226" mass="25403">MKINVLSCLFLAATAKAMILSSSSDSISILEKRQTPPNEPNPSTSQQSHPSTSQQSSQNGAKPKSHFPEGPFGHILDGAPPLRASDLGYDDDGTPLDEGDPRCKELSTAERCYRAAHEMTLSAIEDNKITQRKIIELKECQETLEQMKLCLNHKRSSLGKIKSTISRKSSIRKSCQDITLEKVKAQHRKCRKLDEEVEEMMEKERDDINMIQHYKMTLFCLGINNV</sequence>